<dbReference type="InterPro" id="IPR038696">
    <property type="entry name" value="IalB_sf"/>
</dbReference>
<dbReference type="InterPro" id="IPR010642">
    <property type="entry name" value="Invasion_prot_B"/>
</dbReference>
<comment type="caution">
    <text evidence="2">The sequence shown here is derived from an EMBL/GenBank/DDBJ whole genome shotgun (WGS) entry which is preliminary data.</text>
</comment>
<gene>
    <name evidence="2" type="ORF">CLV88_106145</name>
</gene>
<keyword evidence="1" id="KW-0732">Signal</keyword>
<keyword evidence="3" id="KW-1185">Reference proteome</keyword>
<dbReference type="AlphaFoldDB" id="A0A2P8FCL3"/>
<evidence type="ECO:0000256" key="1">
    <source>
        <dbReference type="SAM" id="SignalP"/>
    </source>
</evidence>
<evidence type="ECO:0000313" key="2">
    <source>
        <dbReference type="EMBL" id="PSL19432.1"/>
    </source>
</evidence>
<reference evidence="2 3" key="1">
    <citation type="submission" date="2018-03" db="EMBL/GenBank/DDBJ databases">
        <title>Genomic Encyclopedia of Archaeal and Bacterial Type Strains, Phase II (KMG-II): from individual species to whole genera.</title>
        <authorList>
            <person name="Goeker M."/>
        </authorList>
    </citation>
    <scope>NUCLEOTIDE SEQUENCE [LARGE SCALE GENOMIC DNA]</scope>
    <source>
        <strain evidence="2 3">DSM 100673</strain>
    </source>
</reference>
<dbReference type="Pfam" id="PF06776">
    <property type="entry name" value="IalB"/>
    <property type="match status" value="1"/>
</dbReference>
<dbReference type="Gene3D" id="2.60.40.1880">
    <property type="entry name" value="Invasion associated locus B (IalB) protein"/>
    <property type="match status" value="1"/>
</dbReference>
<feature type="chain" id="PRO_5015176999" evidence="1">
    <location>
        <begin position="23"/>
        <end position="200"/>
    </location>
</feature>
<sequence>MPKFQTLVLSFVVSMAGLPALSQGVGSLSDGSLSMGQKVEEAPAAPAAAPTQEATSEIIGDWDLQCAAAGPEPRPCRMYQLLRDQSGNAVIEVTLFKLKDPAGEAVAGATIVVPLETLLTGQLTMAVDGTNATKYPFSFCNQVGCFARIGLSQADVDAMKKGNAATLSVIPAIAPDQLVSATMSLSGFTKAFDSAAPASE</sequence>
<feature type="signal peptide" evidence="1">
    <location>
        <begin position="1"/>
        <end position="22"/>
    </location>
</feature>
<organism evidence="2 3">
    <name type="scientific">Shimia abyssi</name>
    <dbReference type="NCBI Taxonomy" id="1662395"/>
    <lineage>
        <taxon>Bacteria</taxon>
        <taxon>Pseudomonadati</taxon>
        <taxon>Pseudomonadota</taxon>
        <taxon>Alphaproteobacteria</taxon>
        <taxon>Rhodobacterales</taxon>
        <taxon>Roseobacteraceae</taxon>
    </lineage>
</organism>
<dbReference type="EMBL" id="PYGJ01000006">
    <property type="protein sequence ID" value="PSL19432.1"/>
    <property type="molecule type" value="Genomic_DNA"/>
</dbReference>
<accession>A0A2P8FCL3</accession>
<protein>
    <submittedName>
        <fullName evidence="2">Invasion protein IalB</fullName>
    </submittedName>
</protein>
<dbReference type="Proteomes" id="UP000240418">
    <property type="component" value="Unassembled WGS sequence"/>
</dbReference>
<evidence type="ECO:0000313" key="3">
    <source>
        <dbReference type="Proteomes" id="UP000240418"/>
    </source>
</evidence>
<name>A0A2P8FCL3_9RHOB</name>
<dbReference type="RefSeq" id="WP_165798875.1">
    <property type="nucleotide sequence ID" value="NZ_PYGJ01000006.1"/>
</dbReference>
<proteinExistence type="predicted"/>